<protein>
    <submittedName>
        <fullName evidence="2">Uncharacterized protein</fullName>
    </submittedName>
</protein>
<gene>
    <name evidence="2" type="ORF">MATL_G00237540</name>
</gene>
<dbReference type="EMBL" id="JAFDVH010000022">
    <property type="protein sequence ID" value="KAG7456609.1"/>
    <property type="molecule type" value="Genomic_DNA"/>
</dbReference>
<organism evidence="2 3">
    <name type="scientific">Megalops atlanticus</name>
    <name type="common">Tarpon</name>
    <name type="synonym">Clupea gigantea</name>
    <dbReference type="NCBI Taxonomy" id="7932"/>
    <lineage>
        <taxon>Eukaryota</taxon>
        <taxon>Metazoa</taxon>
        <taxon>Chordata</taxon>
        <taxon>Craniata</taxon>
        <taxon>Vertebrata</taxon>
        <taxon>Euteleostomi</taxon>
        <taxon>Actinopterygii</taxon>
        <taxon>Neopterygii</taxon>
        <taxon>Teleostei</taxon>
        <taxon>Elopiformes</taxon>
        <taxon>Megalopidae</taxon>
        <taxon>Megalops</taxon>
    </lineage>
</organism>
<dbReference type="AlphaFoldDB" id="A0A9D3T1C1"/>
<evidence type="ECO:0000313" key="2">
    <source>
        <dbReference type="EMBL" id="KAG7456609.1"/>
    </source>
</evidence>
<proteinExistence type="predicted"/>
<evidence type="ECO:0000313" key="3">
    <source>
        <dbReference type="Proteomes" id="UP001046870"/>
    </source>
</evidence>
<feature type="region of interest" description="Disordered" evidence="1">
    <location>
        <begin position="44"/>
        <end position="117"/>
    </location>
</feature>
<evidence type="ECO:0000256" key="1">
    <source>
        <dbReference type="SAM" id="MobiDB-lite"/>
    </source>
</evidence>
<keyword evidence="3" id="KW-1185">Reference proteome</keyword>
<dbReference type="OrthoDB" id="10591392at2759"/>
<dbReference type="Proteomes" id="UP001046870">
    <property type="component" value="Chromosome 22"/>
</dbReference>
<reference evidence="2" key="1">
    <citation type="submission" date="2021-01" db="EMBL/GenBank/DDBJ databases">
        <authorList>
            <person name="Zahm M."/>
            <person name="Roques C."/>
            <person name="Cabau C."/>
            <person name="Klopp C."/>
            <person name="Donnadieu C."/>
            <person name="Jouanno E."/>
            <person name="Lampietro C."/>
            <person name="Louis A."/>
            <person name="Herpin A."/>
            <person name="Echchiki A."/>
            <person name="Berthelot C."/>
            <person name="Parey E."/>
            <person name="Roest-Crollius H."/>
            <person name="Braasch I."/>
            <person name="Postlethwait J."/>
            <person name="Bobe J."/>
            <person name="Montfort J."/>
            <person name="Bouchez O."/>
            <person name="Begum T."/>
            <person name="Mejri S."/>
            <person name="Adams A."/>
            <person name="Chen W.-J."/>
            <person name="Guiguen Y."/>
        </authorList>
    </citation>
    <scope>NUCLEOTIDE SEQUENCE</scope>
    <source>
        <strain evidence="2">YG-15Mar2019-1</strain>
        <tissue evidence="2">Brain</tissue>
    </source>
</reference>
<comment type="caution">
    <text evidence="2">The sequence shown here is derived from an EMBL/GenBank/DDBJ whole genome shotgun (WGS) entry which is preliminary data.</text>
</comment>
<feature type="compositionally biased region" description="Pro residues" evidence="1">
    <location>
        <begin position="70"/>
        <end position="80"/>
    </location>
</feature>
<sequence length="117" mass="12325">MDLCIILIDAGASEGDDVIGSVPCSIPALAPRQSSFALWIVDRTAPGSPFPQVPRDETPHARPPQRIRPTPDPGSVPPGVRPARPVGREGGIEPRGASPIWLAEQPAAARNTTPQRA</sequence>
<accession>A0A9D3T1C1</accession>
<name>A0A9D3T1C1_MEGAT</name>